<accession>A0ABY5DN57</accession>
<evidence type="ECO:0000256" key="2">
    <source>
        <dbReference type="ARBA" id="ARBA00023125"/>
    </source>
</evidence>
<evidence type="ECO:0000313" key="5">
    <source>
        <dbReference type="EMBL" id="UTI63034.1"/>
    </source>
</evidence>
<feature type="domain" description="HTH luxR-type" evidence="4">
    <location>
        <begin position="66"/>
        <end position="131"/>
    </location>
</feature>
<organism evidence="5 6">
    <name type="scientific">Paraconexibacter antarcticus</name>
    <dbReference type="NCBI Taxonomy" id="2949664"/>
    <lineage>
        <taxon>Bacteria</taxon>
        <taxon>Bacillati</taxon>
        <taxon>Actinomycetota</taxon>
        <taxon>Thermoleophilia</taxon>
        <taxon>Solirubrobacterales</taxon>
        <taxon>Paraconexibacteraceae</taxon>
        <taxon>Paraconexibacter</taxon>
    </lineage>
</organism>
<dbReference type="PRINTS" id="PR00038">
    <property type="entry name" value="HTHLUXR"/>
</dbReference>
<protein>
    <submittedName>
        <fullName evidence="5">Helix-turn-helix transcriptional regulator</fullName>
    </submittedName>
</protein>
<dbReference type="PROSITE" id="PS50043">
    <property type="entry name" value="HTH_LUXR_2"/>
    <property type="match status" value="1"/>
</dbReference>
<dbReference type="InterPro" id="IPR036388">
    <property type="entry name" value="WH-like_DNA-bd_sf"/>
</dbReference>
<dbReference type="PANTHER" id="PTHR44688">
    <property type="entry name" value="DNA-BINDING TRANSCRIPTIONAL ACTIVATOR DEVR_DOSR"/>
    <property type="match status" value="1"/>
</dbReference>
<dbReference type="RefSeq" id="WP_254569769.1">
    <property type="nucleotide sequence ID" value="NZ_CP098502.1"/>
</dbReference>
<dbReference type="Pfam" id="PF00196">
    <property type="entry name" value="GerE"/>
    <property type="match status" value="1"/>
</dbReference>
<dbReference type="CDD" id="cd06170">
    <property type="entry name" value="LuxR_C_like"/>
    <property type="match status" value="1"/>
</dbReference>
<dbReference type="Proteomes" id="UP001056035">
    <property type="component" value="Chromosome"/>
</dbReference>
<evidence type="ECO:0000313" key="6">
    <source>
        <dbReference type="Proteomes" id="UP001056035"/>
    </source>
</evidence>
<keyword evidence="3" id="KW-0804">Transcription</keyword>
<dbReference type="InterPro" id="IPR000792">
    <property type="entry name" value="Tscrpt_reg_LuxR_C"/>
</dbReference>
<dbReference type="InterPro" id="IPR016032">
    <property type="entry name" value="Sig_transdc_resp-reg_C-effctor"/>
</dbReference>
<dbReference type="SMART" id="SM00421">
    <property type="entry name" value="HTH_LUXR"/>
    <property type="match status" value="1"/>
</dbReference>
<keyword evidence="2" id="KW-0238">DNA-binding</keyword>
<evidence type="ECO:0000259" key="4">
    <source>
        <dbReference type="PROSITE" id="PS50043"/>
    </source>
</evidence>
<name>A0ABY5DN57_9ACTN</name>
<keyword evidence="1" id="KW-0805">Transcription regulation</keyword>
<gene>
    <name evidence="5" type="ORF">NBH00_16910</name>
</gene>
<dbReference type="SUPFAM" id="SSF46894">
    <property type="entry name" value="C-terminal effector domain of the bipartite response regulators"/>
    <property type="match status" value="1"/>
</dbReference>
<reference evidence="5 6" key="1">
    <citation type="submission" date="2022-06" db="EMBL/GenBank/DDBJ databases">
        <title>Paraconexibacter antarcticus.</title>
        <authorList>
            <person name="Kim C.S."/>
        </authorList>
    </citation>
    <scope>NUCLEOTIDE SEQUENCE [LARGE SCALE GENOMIC DNA]</scope>
    <source>
        <strain evidence="5 6">02-257</strain>
    </source>
</reference>
<dbReference type="PANTHER" id="PTHR44688:SF16">
    <property type="entry name" value="DNA-BINDING TRANSCRIPTIONAL ACTIVATOR DEVR_DOSR"/>
    <property type="match status" value="1"/>
</dbReference>
<dbReference type="EMBL" id="CP098502">
    <property type="protein sequence ID" value="UTI63034.1"/>
    <property type="molecule type" value="Genomic_DNA"/>
</dbReference>
<sequence length="135" mass="14676">MLSVPSALDRARVLLRHGSLLRRSRRQLRARPVLAEAVRIAEARGALPLAALAREELQAAGGRRHRTGAGAGLTAQETRVARGAATGATMREIADALFVSPRTVETHLANIYRKLGVASKNELRRRQAEVGLDRE</sequence>
<dbReference type="Gene3D" id="1.10.10.10">
    <property type="entry name" value="Winged helix-like DNA-binding domain superfamily/Winged helix DNA-binding domain"/>
    <property type="match status" value="1"/>
</dbReference>
<keyword evidence="6" id="KW-1185">Reference proteome</keyword>
<evidence type="ECO:0000256" key="1">
    <source>
        <dbReference type="ARBA" id="ARBA00023015"/>
    </source>
</evidence>
<evidence type="ECO:0000256" key="3">
    <source>
        <dbReference type="ARBA" id="ARBA00023163"/>
    </source>
</evidence>
<proteinExistence type="predicted"/>